<dbReference type="FunFam" id="3.40.50.300:FF:000006">
    <property type="entry name" value="DNA-binding transcriptional regulator NtrC"/>
    <property type="match status" value="1"/>
</dbReference>
<dbReference type="InterPro" id="IPR003593">
    <property type="entry name" value="AAA+_ATPase"/>
</dbReference>
<feature type="domain" description="Response regulatory" evidence="9">
    <location>
        <begin position="6"/>
        <end position="120"/>
    </location>
</feature>
<dbReference type="CDD" id="cd00009">
    <property type="entry name" value="AAA"/>
    <property type="match status" value="1"/>
</dbReference>
<dbReference type="PANTHER" id="PTHR32071">
    <property type="entry name" value="TRANSCRIPTIONAL REGULATORY PROTEIN"/>
    <property type="match status" value="1"/>
</dbReference>
<dbReference type="Gene3D" id="1.10.10.60">
    <property type="entry name" value="Homeodomain-like"/>
    <property type="match status" value="1"/>
</dbReference>
<protein>
    <submittedName>
        <fullName evidence="10">Fused DNA-binding response regulator in two-component regulatory system with ZraS: response regulator sigma54 interaction protein</fullName>
    </submittedName>
</protein>
<accession>A0A485LZY1</accession>
<keyword evidence="1" id="KW-0597">Phosphoprotein</keyword>
<dbReference type="InterPro" id="IPR002197">
    <property type="entry name" value="HTH_Fis"/>
</dbReference>
<evidence type="ECO:0000256" key="3">
    <source>
        <dbReference type="ARBA" id="ARBA00022840"/>
    </source>
</evidence>
<dbReference type="SUPFAM" id="SSF46689">
    <property type="entry name" value="Homeodomain-like"/>
    <property type="match status" value="1"/>
</dbReference>
<evidence type="ECO:0000259" key="9">
    <source>
        <dbReference type="PROSITE" id="PS50110"/>
    </source>
</evidence>
<sequence>MTRKAKIIVLDDEPNIVEVILARLEALGFSARGFTAAAQALDALKSDSFHVLLTDLKMPDMDGMEVLRRAKLIDPDIEVIIFTAYGSIEGAVEAMKQGAHDYLVKPFEPIELIAKIEAAIEKRELKQRVRYLEQEIEDQIEHHIYAESPAMKKVLALAKQAAKSDATVLILGESGTGKELIAKMLHYESNRRDKKYVIMDCGATPASLIEAELFGYTKGAFTGAIRDKRGIIEEADNGTLFLDEIGNISPEMQTRMLRVLETGEFRPVGQVDQKKVDIRFIAATNVDLRQKVKDGEFREDLYYRLKVITIEIPPLRERKDDIPGLAQIFLTEFCNRTGKKITGFSKEAVKLLMDHRWPGNVRELKNVIESAVVLCAGEVITPDDIYLHDLGVKEESEDDLNPLEAQEKAMVVDALKKAKWVQKDAADILGISRRVMHYKIKKFKIQADKNKKLA</sequence>
<dbReference type="InterPro" id="IPR025662">
    <property type="entry name" value="Sigma_54_int_dom_ATP-bd_1"/>
</dbReference>
<dbReference type="GO" id="GO:0000160">
    <property type="term" value="P:phosphorelay signal transduction system"/>
    <property type="evidence" value="ECO:0007669"/>
    <property type="project" value="InterPro"/>
</dbReference>
<evidence type="ECO:0000256" key="1">
    <source>
        <dbReference type="ARBA" id="ARBA00022553"/>
    </source>
</evidence>
<evidence type="ECO:0000256" key="7">
    <source>
        <dbReference type="SAM" id="Coils"/>
    </source>
</evidence>
<evidence type="ECO:0000313" key="10">
    <source>
        <dbReference type="EMBL" id="VFU14169.1"/>
    </source>
</evidence>
<dbReference type="GO" id="GO:0005524">
    <property type="term" value="F:ATP binding"/>
    <property type="evidence" value="ECO:0007669"/>
    <property type="project" value="UniProtKB-KW"/>
</dbReference>
<dbReference type="InterPro" id="IPR025944">
    <property type="entry name" value="Sigma_54_int_dom_CS"/>
</dbReference>
<dbReference type="InterPro" id="IPR058031">
    <property type="entry name" value="AAA_lid_NorR"/>
</dbReference>
<feature type="domain" description="Sigma-54 factor interaction" evidence="8">
    <location>
        <begin position="144"/>
        <end position="373"/>
    </location>
</feature>
<dbReference type="GO" id="GO:0043565">
    <property type="term" value="F:sequence-specific DNA binding"/>
    <property type="evidence" value="ECO:0007669"/>
    <property type="project" value="InterPro"/>
</dbReference>
<reference evidence="10" key="1">
    <citation type="submission" date="2019-03" db="EMBL/GenBank/DDBJ databases">
        <authorList>
            <person name="Hao L."/>
        </authorList>
    </citation>
    <scope>NUCLEOTIDE SEQUENCE</scope>
</reference>
<dbReference type="Gene3D" id="3.40.50.2300">
    <property type="match status" value="1"/>
</dbReference>
<dbReference type="PROSITE" id="PS50045">
    <property type="entry name" value="SIGMA54_INTERACT_4"/>
    <property type="match status" value="1"/>
</dbReference>
<keyword evidence="4" id="KW-0805">Transcription regulation</keyword>
<dbReference type="SUPFAM" id="SSF52540">
    <property type="entry name" value="P-loop containing nucleoside triphosphate hydrolases"/>
    <property type="match status" value="1"/>
</dbReference>
<proteinExistence type="predicted"/>
<evidence type="ECO:0000256" key="5">
    <source>
        <dbReference type="ARBA" id="ARBA00023125"/>
    </source>
</evidence>
<dbReference type="InterPro" id="IPR009057">
    <property type="entry name" value="Homeodomain-like_sf"/>
</dbReference>
<dbReference type="SUPFAM" id="SSF52172">
    <property type="entry name" value="CheY-like"/>
    <property type="match status" value="1"/>
</dbReference>
<dbReference type="PROSITE" id="PS00675">
    <property type="entry name" value="SIGMA54_INTERACT_1"/>
    <property type="match status" value="1"/>
</dbReference>
<dbReference type="PROSITE" id="PS00688">
    <property type="entry name" value="SIGMA54_INTERACT_3"/>
    <property type="match status" value="1"/>
</dbReference>
<dbReference type="InterPro" id="IPR025943">
    <property type="entry name" value="Sigma_54_int_dom_ATP-bd_2"/>
</dbReference>
<dbReference type="Gene3D" id="1.10.8.60">
    <property type="match status" value="1"/>
</dbReference>
<dbReference type="InterPro" id="IPR027417">
    <property type="entry name" value="P-loop_NTPase"/>
</dbReference>
<keyword evidence="6" id="KW-0804">Transcription</keyword>
<dbReference type="PANTHER" id="PTHR32071:SF113">
    <property type="entry name" value="ALGINATE BIOSYNTHESIS TRANSCRIPTIONAL REGULATORY PROTEIN ALGB"/>
    <property type="match status" value="1"/>
</dbReference>
<dbReference type="Pfam" id="PF25601">
    <property type="entry name" value="AAA_lid_14"/>
    <property type="match status" value="1"/>
</dbReference>
<dbReference type="EMBL" id="CAADRM010000088">
    <property type="protein sequence ID" value="VFU14169.1"/>
    <property type="molecule type" value="Genomic_DNA"/>
</dbReference>
<organism evidence="10">
    <name type="scientific">anaerobic digester metagenome</name>
    <dbReference type="NCBI Taxonomy" id="1263854"/>
    <lineage>
        <taxon>unclassified sequences</taxon>
        <taxon>metagenomes</taxon>
        <taxon>ecological metagenomes</taxon>
    </lineage>
</organism>
<dbReference type="SMART" id="SM00448">
    <property type="entry name" value="REC"/>
    <property type="match status" value="1"/>
</dbReference>
<keyword evidence="3" id="KW-0067">ATP-binding</keyword>
<feature type="coiled-coil region" evidence="7">
    <location>
        <begin position="115"/>
        <end position="142"/>
    </location>
</feature>
<dbReference type="PROSITE" id="PS50110">
    <property type="entry name" value="RESPONSE_REGULATORY"/>
    <property type="match status" value="1"/>
</dbReference>
<keyword evidence="7" id="KW-0175">Coiled coil</keyword>
<dbReference type="Pfam" id="PF00158">
    <property type="entry name" value="Sigma54_activat"/>
    <property type="match status" value="1"/>
</dbReference>
<dbReference type="SMART" id="SM00382">
    <property type="entry name" value="AAA"/>
    <property type="match status" value="1"/>
</dbReference>
<dbReference type="InterPro" id="IPR002078">
    <property type="entry name" value="Sigma_54_int"/>
</dbReference>
<dbReference type="FunFam" id="3.40.50.2300:FF:000018">
    <property type="entry name" value="DNA-binding transcriptional regulator NtrC"/>
    <property type="match status" value="1"/>
</dbReference>
<name>A0A485LZY1_9ZZZZ</name>
<dbReference type="GO" id="GO:0006355">
    <property type="term" value="P:regulation of DNA-templated transcription"/>
    <property type="evidence" value="ECO:0007669"/>
    <property type="project" value="InterPro"/>
</dbReference>
<evidence type="ECO:0000256" key="2">
    <source>
        <dbReference type="ARBA" id="ARBA00022741"/>
    </source>
</evidence>
<gene>
    <name evidence="10" type="primary">zraR</name>
    <name evidence="10" type="ORF">SCFA_260017</name>
</gene>
<keyword evidence="2" id="KW-0547">Nucleotide-binding</keyword>
<dbReference type="PRINTS" id="PR01590">
    <property type="entry name" value="HTHFIS"/>
</dbReference>
<evidence type="ECO:0000256" key="4">
    <source>
        <dbReference type="ARBA" id="ARBA00023015"/>
    </source>
</evidence>
<dbReference type="Pfam" id="PF02954">
    <property type="entry name" value="HTH_8"/>
    <property type="match status" value="1"/>
</dbReference>
<dbReference type="InterPro" id="IPR011006">
    <property type="entry name" value="CheY-like_superfamily"/>
</dbReference>
<keyword evidence="5 10" id="KW-0238">DNA-binding</keyword>
<evidence type="ECO:0000259" key="8">
    <source>
        <dbReference type="PROSITE" id="PS50045"/>
    </source>
</evidence>
<evidence type="ECO:0000256" key="6">
    <source>
        <dbReference type="ARBA" id="ARBA00023163"/>
    </source>
</evidence>
<dbReference type="InterPro" id="IPR001789">
    <property type="entry name" value="Sig_transdc_resp-reg_receiver"/>
</dbReference>
<dbReference type="Gene3D" id="3.40.50.300">
    <property type="entry name" value="P-loop containing nucleotide triphosphate hydrolases"/>
    <property type="match status" value="1"/>
</dbReference>
<dbReference type="Pfam" id="PF00072">
    <property type="entry name" value="Response_reg"/>
    <property type="match status" value="1"/>
</dbReference>
<dbReference type="PROSITE" id="PS00676">
    <property type="entry name" value="SIGMA54_INTERACT_2"/>
    <property type="match status" value="1"/>
</dbReference>
<dbReference type="AlphaFoldDB" id="A0A485LZY1"/>